<reference evidence="2 3" key="1">
    <citation type="submission" date="2015-02" db="EMBL/GenBank/DDBJ databases">
        <title>Draft genome sequences of ten Microbacterium spp. with emphasis on heavy metal contaminated environments.</title>
        <authorList>
            <person name="Corretto E."/>
        </authorList>
    </citation>
    <scope>NUCLEOTIDE SEQUENCE [LARGE SCALE GENOMIC DNA]</scope>
    <source>
        <strain evidence="2 3">ARN176</strain>
    </source>
</reference>
<evidence type="ECO:0000313" key="3">
    <source>
        <dbReference type="Proteomes" id="UP000033740"/>
    </source>
</evidence>
<name>A0A0F0LML0_9MICO</name>
<gene>
    <name evidence="2" type="ORF">RS86_00864</name>
</gene>
<feature type="chain" id="PRO_5002445411" evidence="1">
    <location>
        <begin position="32"/>
        <end position="288"/>
    </location>
</feature>
<evidence type="ECO:0000256" key="1">
    <source>
        <dbReference type="SAM" id="SignalP"/>
    </source>
</evidence>
<accession>A0A0F0LML0</accession>
<dbReference type="Proteomes" id="UP000033740">
    <property type="component" value="Unassembled WGS sequence"/>
</dbReference>
<dbReference type="EMBL" id="JYIX01000028">
    <property type="protein sequence ID" value="KJL34378.1"/>
    <property type="molecule type" value="Genomic_DNA"/>
</dbReference>
<organism evidence="2 3">
    <name type="scientific">Microbacterium azadirachtae</name>
    <dbReference type="NCBI Taxonomy" id="582680"/>
    <lineage>
        <taxon>Bacteria</taxon>
        <taxon>Bacillati</taxon>
        <taxon>Actinomycetota</taxon>
        <taxon>Actinomycetes</taxon>
        <taxon>Micrococcales</taxon>
        <taxon>Microbacteriaceae</taxon>
        <taxon>Microbacterium</taxon>
    </lineage>
</organism>
<comment type="caution">
    <text evidence="2">The sequence shown here is derived from an EMBL/GenBank/DDBJ whole genome shotgun (WGS) entry which is preliminary data.</text>
</comment>
<dbReference type="RefSeq" id="WP_045271001.1">
    <property type="nucleotide sequence ID" value="NZ_JYIX01000028.1"/>
</dbReference>
<dbReference type="PATRIC" id="fig|582680.6.peg.888"/>
<feature type="signal peptide" evidence="1">
    <location>
        <begin position="1"/>
        <end position="31"/>
    </location>
</feature>
<dbReference type="AlphaFoldDB" id="A0A0F0LML0"/>
<sequence length="288" mass="29204">MKFLKSRSGRVVAVAALATAAVIGTALPASSATYVWMDQSIAPNGTTYTETAMAGNFSRTGISASIDKAAGYTWETTVWYNGYSNVGNSTATQSGPRGWGITKAKFVYGWYAPGDTINVRAWLLDAKMNGTMKASSVGMIDDQAAPPPAAASVTAEDLRSGSADGFTFTSYGPTAGGEVWTATGNGANCIFVAQGEYVASSCNPTEVAAQHGVAIHAVSADGSQSVQAVFSPNGGVTTENAGISGLTALSDQVAVNTSAPVTGDFSTSSSVARGAQAGVVIPLLKVEG</sequence>
<keyword evidence="3" id="KW-1185">Reference proteome</keyword>
<evidence type="ECO:0000313" key="2">
    <source>
        <dbReference type="EMBL" id="KJL34378.1"/>
    </source>
</evidence>
<keyword evidence="1" id="KW-0732">Signal</keyword>
<protein>
    <submittedName>
        <fullName evidence="2">Uncharacterized protein</fullName>
    </submittedName>
</protein>
<proteinExistence type="predicted"/>